<sequence>MSKISVSKPVLALLAAGSLLASAMPASAWVAAHSAGVWRGPAGGVHAYSDSFAAGGPRYGYAPRYGYGGWGAPAGAVAGAAVAGAVVGAAVGATVASLPRSCVTIAGPTVIYSCGGVYYSPYYGPSGVVYQVVPAP</sequence>
<feature type="signal peptide" evidence="1">
    <location>
        <begin position="1"/>
        <end position="28"/>
    </location>
</feature>
<organism evidence="2 3">
    <name type="scientific">Kaistia geumhonensis</name>
    <dbReference type="NCBI Taxonomy" id="410839"/>
    <lineage>
        <taxon>Bacteria</taxon>
        <taxon>Pseudomonadati</taxon>
        <taxon>Pseudomonadota</taxon>
        <taxon>Alphaproteobacteria</taxon>
        <taxon>Hyphomicrobiales</taxon>
        <taxon>Kaistiaceae</taxon>
        <taxon>Kaistia</taxon>
    </lineage>
</organism>
<name>A0ABU0M3J8_9HYPH</name>
<feature type="chain" id="PRO_5046510074" evidence="1">
    <location>
        <begin position="29"/>
        <end position="136"/>
    </location>
</feature>
<keyword evidence="3" id="KW-1185">Reference proteome</keyword>
<gene>
    <name evidence="2" type="ORF">QO015_001159</name>
</gene>
<protein>
    <submittedName>
        <fullName evidence="2">Uncharacterized protein</fullName>
    </submittedName>
</protein>
<evidence type="ECO:0000256" key="1">
    <source>
        <dbReference type="SAM" id="SignalP"/>
    </source>
</evidence>
<evidence type="ECO:0000313" key="2">
    <source>
        <dbReference type="EMBL" id="MDQ0515546.1"/>
    </source>
</evidence>
<reference evidence="2 3" key="1">
    <citation type="submission" date="2023-07" db="EMBL/GenBank/DDBJ databases">
        <title>Genomic Encyclopedia of Type Strains, Phase IV (KMG-IV): sequencing the most valuable type-strain genomes for metagenomic binning, comparative biology and taxonomic classification.</title>
        <authorList>
            <person name="Goeker M."/>
        </authorList>
    </citation>
    <scope>NUCLEOTIDE SEQUENCE [LARGE SCALE GENOMIC DNA]</scope>
    <source>
        <strain evidence="2 3">B1-1</strain>
    </source>
</reference>
<dbReference type="EMBL" id="JAUSWJ010000001">
    <property type="protein sequence ID" value="MDQ0515546.1"/>
    <property type="molecule type" value="Genomic_DNA"/>
</dbReference>
<evidence type="ECO:0000313" key="3">
    <source>
        <dbReference type="Proteomes" id="UP001223743"/>
    </source>
</evidence>
<dbReference type="RefSeq" id="WP_266280861.1">
    <property type="nucleotide sequence ID" value="NZ_JAPKNF010000001.1"/>
</dbReference>
<accession>A0ABU0M3J8</accession>
<comment type="caution">
    <text evidence="2">The sequence shown here is derived from an EMBL/GenBank/DDBJ whole genome shotgun (WGS) entry which is preliminary data.</text>
</comment>
<proteinExistence type="predicted"/>
<keyword evidence="1" id="KW-0732">Signal</keyword>
<dbReference type="Proteomes" id="UP001223743">
    <property type="component" value="Unassembled WGS sequence"/>
</dbReference>